<comment type="subcellular location">
    <subcellularLocation>
        <location evidence="1">Membrane</location>
        <topology evidence="1">Multi-pass membrane protein</topology>
    </subcellularLocation>
</comment>
<evidence type="ECO:0000256" key="4">
    <source>
        <dbReference type="ARBA" id="ARBA00023136"/>
    </source>
</evidence>
<dbReference type="Proteomes" id="UP000192315">
    <property type="component" value="Unassembled WGS sequence"/>
</dbReference>
<gene>
    <name evidence="6" type="ORF">SAMN02745355_0325</name>
</gene>
<accession>A0A8G2FVX6</accession>
<evidence type="ECO:0000256" key="3">
    <source>
        <dbReference type="ARBA" id="ARBA00022989"/>
    </source>
</evidence>
<dbReference type="PANTHER" id="PTHR42198:SF1">
    <property type="entry name" value="INTEGRAL MEMBRANE PROTEIN"/>
    <property type="match status" value="1"/>
</dbReference>
<evidence type="ECO:0000256" key="5">
    <source>
        <dbReference type="SAM" id="Phobius"/>
    </source>
</evidence>
<keyword evidence="2 5" id="KW-0812">Transmembrane</keyword>
<comment type="caution">
    <text evidence="6">The sequence shown here is derived from an EMBL/GenBank/DDBJ whole genome shotgun (WGS) entry which is preliminary data.</text>
</comment>
<reference evidence="6 7" key="1">
    <citation type="submission" date="2017-04" db="EMBL/GenBank/DDBJ databases">
        <authorList>
            <person name="Varghese N."/>
            <person name="Submissions S."/>
        </authorList>
    </citation>
    <scope>NUCLEOTIDE SEQUENCE [LARGE SCALE GENOMIC DNA]</scope>
    <source>
        <strain evidence="6 7">DSM 9789</strain>
    </source>
</reference>
<dbReference type="EMBL" id="FWYE01000001">
    <property type="protein sequence ID" value="SMD30444.1"/>
    <property type="molecule type" value="Genomic_DNA"/>
</dbReference>
<dbReference type="PANTHER" id="PTHR42198">
    <property type="entry name" value="INTEGRAL MEMBRANE PROTEIN"/>
    <property type="match status" value="1"/>
</dbReference>
<feature type="transmembrane region" description="Helical" evidence="5">
    <location>
        <begin position="182"/>
        <end position="207"/>
    </location>
</feature>
<feature type="transmembrane region" description="Helical" evidence="5">
    <location>
        <begin position="141"/>
        <end position="162"/>
    </location>
</feature>
<evidence type="ECO:0000256" key="1">
    <source>
        <dbReference type="ARBA" id="ARBA00004141"/>
    </source>
</evidence>
<proteinExistence type="predicted"/>
<keyword evidence="7" id="KW-1185">Reference proteome</keyword>
<feature type="transmembrane region" description="Helical" evidence="5">
    <location>
        <begin position="59"/>
        <end position="84"/>
    </location>
</feature>
<evidence type="ECO:0000256" key="2">
    <source>
        <dbReference type="ARBA" id="ARBA00022692"/>
    </source>
</evidence>
<evidence type="ECO:0000313" key="6">
    <source>
        <dbReference type="EMBL" id="SMD30444.1"/>
    </source>
</evidence>
<protein>
    <submittedName>
        <fullName evidence="6">Uncharacterized membrane protein, DUF106 family</fullName>
    </submittedName>
</protein>
<keyword evidence="3 5" id="KW-1133">Transmembrane helix</keyword>
<dbReference type="RefSeq" id="WP_084272419.1">
    <property type="nucleotide sequence ID" value="NZ_FWYE01000001.1"/>
</dbReference>
<evidence type="ECO:0000313" key="7">
    <source>
        <dbReference type="Proteomes" id="UP000192315"/>
    </source>
</evidence>
<keyword evidence="4 5" id="KW-0472">Membrane</keyword>
<organism evidence="6 7">
    <name type="scientific">Picrophilus torridus (strain ATCC 700027 / DSM 9790 / JCM 10055 / NBRC 100828 / KAW 2/3)</name>
    <dbReference type="NCBI Taxonomy" id="1122961"/>
    <lineage>
        <taxon>Archaea</taxon>
        <taxon>Methanobacteriati</taxon>
        <taxon>Thermoplasmatota</taxon>
        <taxon>Thermoplasmata</taxon>
        <taxon>Thermoplasmatales</taxon>
        <taxon>Picrophilaceae</taxon>
        <taxon>Picrophilus</taxon>
    </lineage>
</organism>
<dbReference type="AlphaFoldDB" id="A0A8G2FVX6"/>
<sequence>MATSTSVQVQKQMQKMMMLNFVFMFAGLALLFVISDPGIRNPLGSDLNVVFMPLLGFNYAFPIITIVLTGIVIGLLASIPRYFFTDWVKMGKAQMVSKAYSKAMREAMREGDNVRVKKLQKMQMERQADQMVVQMNTMKPLFVMEIFFFLIIIWIYVFILSLKYQYVSMPWDYNLNIVTTHAWLFPLWIVMYMIADIVVGYFVTMIMKYFDFSFKLKKIERNVIEKAD</sequence>
<dbReference type="InterPro" id="IPR002809">
    <property type="entry name" value="EMC3/TMCO1"/>
</dbReference>
<dbReference type="InterPro" id="IPR038978">
    <property type="entry name" value="MJ0935"/>
</dbReference>
<dbReference type="Pfam" id="PF01956">
    <property type="entry name" value="EMC3_TMCO1"/>
    <property type="match status" value="1"/>
</dbReference>
<dbReference type="GO" id="GO:0016020">
    <property type="term" value="C:membrane"/>
    <property type="evidence" value="ECO:0007669"/>
    <property type="project" value="UniProtKB-SubCell"/>
</dbReference>
<name>A0A8G2FVX6_PICTO</name>
<dbReference type="SMART" id="SM01415">
    <property type="entry name" value="DUF106"/>
    <property type="match status" value="1"/>
</dbReference>